<organism evidence="1">
    <name type="scientific">marine sediment metagenome</name>
    <dbReference type="NCBI Taxonomy" id="412755"/>
    <lineage>
        <taxon>unclassified sequences</taxon>
        <taxon>metagenomes</taxon>
        <taxon>ecological metagenomes</taxon>
    </lineage>
</organism>
<proteinExistence type="predicted"/>
<dbReference type="EMBL" id="BARU01038749">
    <property type="protein sequence ID" value="GAH87810.1"/>
    <property type="molecule type" value="Genomic_DNA"/>
</dbReference>
<accession>X1K2A8</accession>
<gene>
    <name evidence="1" type="ORF">S03H2_60168</name>
</gene>
<protein>
    <submittedName>
        <fullName evidence="1">Uncharacterized protein</fullName>
    </submittedName>
</protein>
<evidence type="ECO:0000313" key="1">
    <source>
        <dbReference type="EMBL" id="GAH87810.1"/>
    </source>
</evidence>
<reference evidence="1" key="1">
    <citation type="journal article" date="2014" name="Front. Microbiol.">
        <title>High frequency of phylogenetically diverse reductive dehalogenase-homologous genes in deep subseafloor sedimentary metagenomes.</title>
        <authorList>
            <person name="Kawai M."/>
            <person name="Futagami T."/>
            <person name="Toyoda A."/>
            <person name="Takaki Y."/>
            <person name="Nishi S."/>
            <person name="Hori S."/>
            <person name="Arai W."/>
            <person name="Tsubouchi T."/>
            <person name="Morono Y."/>
            <person name="Uchiyama I."/>
            <person name="Ito T."/>
            <person name="Fujiyama A."/>
            <person name="Inagaki F."/>
            <person name="Takami H."/>
        </authorList>
    </citation>
    <scope>NUCLEOTIDE SEQUENCE</scope>
    <source>
        <strain evidence="1">Expedition CK06-06</strain>
    </source>
</reference>
<dbReference type="AlphaFoldDB" id="X1K2A8"/>
<name>X1K2A8_9ZZZZ</name>
<sequence length="68" mass="7579">MTRSNPRDIARTVAKTVAITEKQPFIPQAQGTREGALEKTLASPKGKGIPIKKARGAMKRFWRVDIIF</sequence>
<comment type="caution">
    <text evidence="1">The sequence shown here is derived from an EMBL/GenBank/DDBJ whole genome shotgun (WGS) entry which is preliminary data.</text>
</comment>